<gene>
    <name evidence="2" type="ORF">HQ43_04140</name>
</gene>
<feature type="region of interest" description="Disordered" evidence="1">
    <location>
        <begin position="45"/>
        <end position="100"/>
    </location>
</feature>
<feature type="compositionally biased region" description="Basic residues" evidence="1">
    <location>
        <begin position="45"/>
        <end position="55"/>
    </location>
</feature>
<comment type="caution">
    <text evidence="2">The sequence shown here is derived from an EMBL/GenBank/DDBJ whole genome shotgun (WGS) entry which is preliminary data.</text>
</comment>
<evidence type="ECO:0000256" key="1">
    <source>
        <dbReference type="SAM" id="MobiDB-lite"/>
    </source>
</evidence>
<evidence type="ECO:0000313" key="2">
    <source>
        <dbReference type="EMBL" id="KGN92690.1"/>
    </source>
</evidence>
<reference evidence="2 3" key="1">
    <citation type="submission" date="2014-08" db="EMBL/GenBank/DDBJ databases">
        <title>Porphyromonas canoris strain:OH2762 Genome sequencing.</title>
        <authorList>
            <person name="Wallis C."/>
            <person name="Deusch O."/>
            <person name="O'Flynn C."/>
            <person name="Davis I."/>
            <person name="Jospin G."/>
            <person name="Darling A.E."/>
            <person name="Coil D.A."/>
            <person name="Alexiev A."/>
            <person name="Horsfall A."/>
            <person name="Kirkwood N."/>
            <person name="Harris S."/>
            <person name="Eisen J.A."/>
        </authorList>
    </citation>
    <scope>NUCLEOTIDE SEQUENCE [LARGE SCALE GENOMIC DNA]</scope>
    <source>
        <strain evidence="3">COT-108 OH2762</strain>
    </source>
</reference>
<dbReference type="Proteomes" id="UP000030101">
    <property type="component" value="Unassembled WGS sequence"/>
</dbReference>
<sequence length="100" mass="11959">MLSTNRILIFDDQSMIFSFIPVKSNLYPYSNNFLNRSKQYFQRRKGEKKQLKIVRKKETIKSRTRPNKRAESRKRQTKSKSHGNQTVQTAHFYEESSLDV</sequence>
<proteinExistence type="predicted"/>
<keyword evidence="3" id="KW-1185">Reference proteome</keyword>
<dbReference type="EMBL" id="JQZV01000008">
    <property type="protein sequence ID" value="KGN92690.1"/>
    <property type="molecule type" value="Genomic_DNA"/>
</dbReference>
<organism evidence="2 3">
    <name type="scientific">Porphyromonas canoris</name>
    <dbReference type="NCBI Taxonomy" id="36875"/>
    <lineage>
        <taxon>Bacteria</taxon>
        <taxon>Pseudomonadati</taxon>
        <taxon>Bacteroidota</taxon>
        <taxon>Bacteroidia</taxon>
        <taxon>Bacteroidales</taxon>
        <taxon>Porphyromonadaceae</taxon>
        <taxon>Porphyromonas</taxon>
    </lineage>
</organism>
<name>A0ABR4XLZ8_9PORP</name>
<protein>
    <submittedName>
        <fullName evidence="2">Uncharacterized protein</fullName>
    </submittedName>
</protein>
<accession>A0ABR4XLZ8</accession>
<evidence type="ECO:0000313" key="3">
    <source>
        <dbReference type="Proteomes" id="UP000030101"/>
    </source>
</evidence>